<dbReference type="AlphaFoldDB" id="I7IG07"/>
<protein>
    <submittedName>
        <fullName evidence="3">Uncharacterized protein</fullName>
    </submittedName>
</protein>
<evidence type="ECO:0000313" key="3">
    <source>
        <dbReference type="EMBL" id="CCF73241.1"/>
    </source>
</evidence>
<keyword evidence="4" id="KW-1185">Reference proteome</keyword>
<gene>
    <name evidence="3" type="ORF">BMR1_02g00375</name>
</gene>
<dbReference type="VEuPathDB" id="PiroplasmaDB:BMR1_02g00375"/>
<reference evidence="3 4" key="2">
    <citation type="journal article" date="2013" name="PLoS ONE">
        <title>Whole genome mapping and re-organization of the nuclear and mitochondrial genomes of Babesia microti isolates.</title>
        <authorList>
            <person name="Cornillot E."/>
            <person name="Dassouli A."/>
            <person name="Garg A."/>
            <person name="Pachikara N."/>
            <person name="Randazzo S."/>
            <person name="Depoix D."/>
            <person name="Carcy B."/>
            <person name="Delbecq S."/>
            <person name="Frutos R."/>
            <person name="Silva J.C."/>
            <person name="Sutton R."/>
            <person name="Krause P.J."/>
            <person name="Mamoun C.B."/>
        </authorList>
    </citation>
    <scope>NUCLEOTIDE SEQUENCE [LARGE SCALE GENOMIC DNA]</scope>
    <source>
        <strain evidence="3 4">RI</strain>
    </source>
</reference>
<dbReference type="Proteomes" id="UP000002899">
    <property type="component" value="Chromosome II"/>
</dbReference>
<evidence type="ECO:0000256" key="1">
    <source>
        <dbReference type="SAM" id="MobiDB-lite"/>
    </source>
</evidence>
<proteinExistence type="predicted"/>
<organism evidence="3 4">
    <name type="scientific">Babesia microti (strain RI)</name>
    <dbReference type="NCBI Taxonomy" id="1133968"/>
    <lineage>
        <taxon>Eukaryota</taxon>
        <taxon>Sar</taxon>
        <taxon>Alveolata</taxon>
        <taxon>Apicomplexa</taxon>
        <taxon>Aconoidasida</taxon>
        <taxon>Piroplasmida</taxon>
        <taxon>Babesiidae</taxon>
        <taxon>Babesia</taxon>
    </lineage>
</organism>
<sequence>MLVKVTKHNFLTVLFIITHSNIQNVSCHSTCDHNRSSIPTNNYEEKIIPVGRPRGFGLERRPILLSKDKTAIQEDDLKTDSLEIDHEEDSTQNAEERLDSLDADDSTDELTLEHKEGEFVQQKHDKLAEELSDENPQLMIIMDELVQLSISLRDITHKIEKL</sequence>
<name>I7IG07_BABMR</name>
<feature type="region of interest" description="Disordered" evidence="1">
    <location>
        <begin position="76"/>
        <end position="105"/>
    </location>
</feature>
<evidence type="ECO:0000313" key="4">
    <source>
        <dbReference type="Proteomes" id="UP000002899"/>
    </source>
</evidence>
<reference evidence="3 4" key="3">
    <citation type="journal article" date="2016" name="Sci. Rep.">
        <title>Genome-wide diversity and gene expression profiling of Babesia microti isolates identify polymorphic genes that mediate host-pathogen interactions.</title>
        <authorList>
            <person name="Silva J.C."/>
            <person name="Cornillot E."/>
            <person name="McCracken C."/>
            <person name="Usmani-Brown S."/>
            <person name="Dwivedi A."/>
            <person name="Ifeonu O.O."/>
            <person name="Crabtree J."/>
            <person name="Gotia H.T."/>
            <person name="Virji A.Z."/>
            <person name="Reynes C."/>
            <person name="Colinge J."/>
            <person name="Kumar V."/>
            <person name="Lawres L."/>
            <person name="Pazzi J.E."/>
            <person name="Pablo J.V."/>
            <person name="Hung C."/>
            <person name="Brancato J."/>
            <person name="Kumari P."/>
            <person name="Orvis J."/>
            <person name="Tretina K."/>
            <person name="Chibucos M."/>
            <person name="Ott S."/>
            <person name="Sadzewicz L."/>
            <person name="Sengamalay N."/>
            <person name="Shetty A.C."/>
            <person name="Su Q."/>
            <person name="Tallon L."/>
            <person name="Fraser C.M."/>
            <person name="Frutos R."/>
            <person name="Molina D.M."/>
            <person name="Krause P.J."/>
            <person name="Ben Mamoun C."/>
        </authorList>
    </citation>
    <scope>NUCLEOTIDE SEQUENCE [LARGE SCALE GENOMIC DNA]</scope>
    <source>
        <strain evidence="3 4">RI</strain>
    </source>
</reference>
<feature type="chain" id="PRO_5003710311" evidence="2">
    <location>
        <begin position="28"/>
        <end position="162"/>
    </location>
</feature>
<dbReference type="RefSeq" id="XP_012647850.1">
    <property type="nucleotide sequence ID" value="XM_012792396.1"/>
</dbReference>
<reference evidence="3 4" key="1">
    <citation type="journal article" date="2012" name="Nucleic Acids Res.">
        <title>Sequencing of the smallest Apicomplexan genome from the human pathogen Babesia microti.</title>
        <authorList>
            <person name="Cornillot E."/>
            <person name="Hadj-Kaddour K."/>
            <person name="Dassouli A."/>
            <person name="Noel B."/>
            <person name="Ranwez V."/>
            <person name="Vacherie B."/>
            <person name="Augagneur Y."/>
            <person name="Bres V."/>
            <person name="Duclos A."/>
            <person name="Randazzo S."/>
            <person name="Carcy B."/>
            <person name="Debierre-Grockiego F."/>
            <person name="Delbecq S."/>
            <person name="Moubri-Menage K."/>
            <person name="Shams-Eldin H."/>
            <person name="Usmani-Brown S."/>
            <person name="Bringaud F."/>
            <person name="Wincker P."/>
            <person name="Vivares C.P."/>
            <person name="Schwarz R.T."/>
            <person name="Schetters T.P."/>
            <person name="Krause P.J."/>
            <person name="Gorenflot A."/>
            <person name="Berry V."/>
            <person name="Barbe V."/>
            <person name="Ben Mamoun C."/>
        </authorList>
    </citation>
    <scope>NUCLEOTIDE SEQUENCE [LARGE SCALE GENOMIC DNA]</scope>
    <source>
        <strain evidence="3 4">RI</strain>
    </source>
</reference>
<dbReference type="GeneID" id="24423865"/>
<dbReference type="KEGG" id="bmic:BMR1_02g00375"/>
<accession>I7IG07</accession>
<keyword evidence="2" id="KW-0732">Signal</keyword>
<dbReference type="EMBL" id="FO082872">
    <property type="protein sequence ID" value="CCF73241.1"/>
    <property type="molecule type" value="Genomic_DNA"/>
</dbReference>
<feature type="signal peptide" evidence="2">
    <location>
        <begin position="1"/>
        <end position="27"/>
    </location>
</feature>
<evidence type="ECO:0000256" key="2">
    <source>
        <dbReference type="SAM" id="SignalP"/>
    </source>
</evidence>